<accession>A0A1A8XR40</accession>
<feature type="transmembrane region" description="Helical" evidence="1">
    <location>
        <begin position="24"/>
        <end position="45"/>
    </location>
</feature>
<evidence type="ECO:0000256" key="1">
    <source>
        <dbReference type="SAM" id="Phobius"/>
    </source>
</evidence>
<gene>
    <name evidence="2" type="ORF">ACCAA_460020</name>
</gene>
<proteinExistence type="predicted"/>
<feature type="transmembrane region" description="Helical" evidence="1">
    <location>
        <begin position="57"/>
        <end position="81"/>
    </location>
</feature>
<dbReference type="STRING" id="1860102.ACCAA_460020"/>
<feature type="transmembrane region" description="Helical" evidence="1">
    <location>
        <begin position="114"/>
        <end position="133"/>
    </location>
</feature>
<keyword evidence="3" id="KW-1185">Reference proteome</keyword>
<evidence type="ECO:0000313" key="3">
    <source>
        <dbReference type="Proteomes" id="UP000199169"/>
    </source>
</evidence>
<reference evidence="2 3" key="1">
    <citation type="submission" date="2016-06" db="EMBL/GenBank/DDBJ databases">
        <authorList>
            <person name="Kjaerup R.B."/>
            <person name="Dalgaard T.S."/>
            <person name="Juul-Madsen H.R."/>
        </authorList>
    </citation>
    <scope>NUCLEOTIDE SEQUENCE [LARGE SCALE GENOMIC DNA]</scope>
    <source>
        <strain evidence="2">3</strain>
    </source>
</reference>
<dbReference type="RefSeq" id="WP_186407790.1">
    <property type="nucleotide sequence ID" value="NZ_FLQX01000123.1"/>
</dbReference>
<feature type="transmembrane region" description="Helical" evidence="1">
    <location>
        <begin position="139"/>
        <end position="161"/>
    </location>
</feature>
<keyword evidence="1" id="KW-0472">Membrane</keyword>
<dbReference type="EMBL" id="FLQX01000123">
    <property type="protein sequence ID" value="SBT07604.1"/>
    <property type="molecule type" value="Genomic_DNA"/>
</dbReference>
<sequence length="485" mass="54602">MTDPQTVVYEDQGEIRSFWQRLPWFFAVPFQWDVVLSLILLWLWTTLPVLIFSTTPLPLHSFFLSGLAWIFWLGVLLRAYILMEAMSQGRLTAHGRRAFRLDIERRYKEKRYKVPALLLIWSTWITVVPDINTTRLGQIVFAFVSIGLPASVMVLSISNSLQRALNPARWVSIMVHMGKPYVVLLVVPFLLVVMAYALEHLMESFGGLLDRLSSMEVPAKFMIVFFTLLSFGPIISVATVYFIMVEFAMMGYMLYLSHQKPAPEVRVVSARSASNSAARPGAVAGEAVTSQPTATAGAQPGDPLAKAVARKVANGKVDATLDVACEQQRQYPEDLEIQERYHKLLLAADSKEGVLAHGQHYLELLLCRRRSEQAFDLLLRLRGVDGSFLPERPDLLLPLAETAFHRRDAHTTVALVRGFDKRHPHHPDIPGIYFLSARLMSELLHQDSVALIILRGLKHKYPEHPLTAQAEPYLAALEKLQSSVG</sequence>
<dbReference type="Proteomes" id="UP000199169">
    <property type="component" value="Unassembled WGS sequence"/>
</dbReference>
<dbReference type="AlphaFoldDB" id="A0A1A8XR40"/>
<evidence type="ECO:0000313" key="2">
    <source>
        <dbReference type="EMBL" id="SBT07604.1"/>
    </source>
</evidence>
<protein>
    <recommendedName>
        <fullName evidence="4">Transmembrane protein</fullName>
    </recommendedName>
</protein>
<evidence type="ECO:0008006" key="4">
    <source>
        <dbReference type="Google" id="ProtNLM"/>
    </source>
</evidence>
<feature type="transmembrane region" description="Helical" evidence="1">
    <location>
        <begin position="181"/>
        <end position="201"/>
    </location>
</feature>
<name>A0A1A8XR40_9PROT</name>
<keyword evidence="1" id="KW-0812">Transmembrane</keyword>
<organism evidence="2 3">
    <name type="scientific">Candidatus Accumulibacter aalborgensis</name>
    <dbReference type="NCBI Taxonomy" id="1860102"/>
    <lineage>
        <taxon>Bacteria</taxon>
        <taxon>Pseudomonadati</taxon>
        <taxon>Pseudomonadota</taxon>
        <taxon>Betaproteobacteria</taxon>
        <taxon>Candidatus Accumulibacter</taxon>
    </lineage>
</organism>
<feature type="transmembrane region" description="Helical" evidence="1">
    <location>
        <begin position="221"/>
        <end position="244"/>
    </location>
</feature>
<keyword evidence="1" id="KW-1133">Transmembrane helix</keyword>